<evidence type="ECO:0000256" key="4">
    <source>
        <dbReference type="ARBA" id="ARBA00022691"/>
    </source>
</evidence>
<dbReference type="PANTHER" id="PTHR43464">
    <property type="entry name" value="METHYLTRANSFERASE"/>
    <property type="match status" value="1"/>
</dbReference>
<dbReference type="EC" id="2.1.1.64" evidence="5"/>
<evidence type="ECO:0000256" key="1">
    <source>
        <dbReference type="ARBA" id="ARBA00022603"/>
    </source>
</evidence>
<feature type="binding site" evidence="5">
    <location>
        <position position="141"/>
    </location>
    <ligand>
        <name>S-adenosyl-L-methionine</name>
        <dbReference type="ChEBI" id="CHEBI:59789"/>
    </ligand>
</feature>
<dbReference type="InterPro" id="IPR029063">
    <property type="entry name" value="SAM-dependent_MTases_sf"/>
</dbReference>
<dbReference type="InterPro" id="IPR010233">
    <property type="entry name" value="UbiG_MeTrfase"/>
</dbReference>
<comment type="catalytic activity">
    <reaction evidence="5">
        <text>a 3-(all-trans-polyprenyl)benzene-1,2-diol + S-adenosyl-L-methionine = a 2-methoxy-6-(all-trans-polyprenyl)phenol + S-adenosyl-L-homocysteine + H(+)</text>
        <dbReference type="Rhea" id="RHEA:31411"/>
        <dbReference type="Rhea" id="RHEA-COMP:9550"/>
        <dbReference type="Rhea" id="RHEA-COMP:9551"/>
        <dbReference type="ChEBI" id="CHEBI:15378"/>
        <dbReference type="ChEBI" id="CHEBI:57856"/>
        <dbReference type="ChEBI" id="CHEBI:59789"/>
        <dbReference type="ChEBI" id="CHEBI:62729"/>
        <dbReference type="ChEBI" id="CHEBI:62731"/>
        <dbReference type="EC" id="2.1.1.222"/>
    </reaction>
</comment>
<dbReference type="UniPathway" id="UPA00232"/>
<dbReference type="PANTHER" id="PTHR43464:SF19">
    <property type="entry name" value="UBIQUINONE BIOSYNTHESIS O-METHYLTRANSFERASE, MITOCHONDRIAL"/>
    <property type="match status" value="1"/>
</dbReference>
<dbReference type="GO" id="GO:0032259">
    <property type="term" value="P:methylation"/>
    <property type="evidence" value="ECO:0007669"/>
    <property type="project" value="UniProtKB-KW"/>
</dbReference>
<dbReference type="EMBL" id="WTVA01000015">
    <property type="protein sequence ID" value="MZR23265.1"/>
    <property type="molecule type" value="Genomic_DNA"/>
</dbReference>
<dbReference type="HAMAP" id="MF_00472">
    <property type="entry name" value="UbiG"/>
    <property type="match status" value="1"/>
</dbReference>
<dbReference type="Pfam" id="PF13489">
    <property type="entry name" value="Methyltransf_23"/>
    <property type="match status" value="1"/>
</dbReference>
<evidence type="ECO:0000256" key="2">
    <source>
        <dbReference type="ARBA" id="ARBA00022679"/>
    </source>
</evidence>
<dbReference type="CDD" id="cd02440">
    <property type="entry name" value="AdoMet_MTases"/>
    <property type="match status" value="1"/>
</dbReference>
<keyword evidence="4 5" id="KW-0949">S-adenosyl-L-methionine</keyword>
<sequence>MSDAAKAKSVDPGEIANFAAMADEWWDENGKFKPLHKFNPIRIGYIRDTVIDHFGLQLDSAVVKLKPFDGLRILDIGCGGGLLSEPMARLGATVVAADASEKNIQIAALHAEKSGLKIDYRHSTAEELAAASEKFDVILNMEVIEHVADIAGFVEACSTLLKPGGIMFIATLNRTAKSFAFAIVGAEYILRWLPKGTHNWKKFLKPSEVARLVRANGLVVRDISGAIYNPFEDRWRIGKDLSVNYMLAAVNPE</sequence>
<dbReference type="Gene3D" id="3.40.50.150">
    <property type="entry name" value="Vaccinia Virus protein VP39"/>
    <property type="match status" value="1"/>
</dbReference>
<dbReference type="RefSeq" id="WP_161339746.1">
    <property type="nucleotide sequence ID" value="NZ_JBHSDG010000003.1"/>
</dbReference>
<dbReference type="GO" id="GO:0061542">
    <property type="term" value="F:3-demethylubiquinol 3-O-methyltransferase activity"/>
    <property type="evidence" value="ECO:0007669"/>
    <property type="project" value="UniProtKB-UniRule"/>
</dbReference>
<feature type="binding site" evidence="5">
    <location>
        <position position="77"/>
    </location>
    <ligand>
        <name>S-adenosyl-L-methionine</name>
        <dbReference type="ChEBI" id="CHEBI:59789"/>
    </ligand>
</feature>
<comment type="function">
    <text evidence="5">O-methyltransferase that catalyzes the 2 O-methylation steps in the ubiquinone biosynthetic pathway.</text>
</comment>
<keyword evidence="2 5" id="KW-0808">Transferase</keyword>
<evidence type="ECO:0000313" key="6">
    <source>
        <dbReference type="EMBL" id="MZR23265.1"/>
    </source>
</evidence>
<comment type="catalytic activity">
    <reaction evidence="5">
        <text>a 3-demethylubiquinol + S-adenosyl-L-methionine = a ubiquinol + S-adenosyl-L-homocysteine + H(+)</text>
        <dbReference type="Rhea" id="RHEA:44380"/>
        <dbReference type="Rhea" id="RHEA-COMP:9566"/>
        <dbReference type="Rhea" id="RHEA-COMP:10914"/>
        <dbReference type="ChEBI" id="CHEBI:15378"/>
        <dbReference type="ChEBI" id="CHEBI:17976"/>
        <dbReference type="ChEBI" id="CHEBI:57856"/>
        <dbReference type="ChEBI" id="CHEBI:59789"/>
        <dbReference type="ChEBI" id="CHEBI:84422"/>
        <dbReference type="EC" id="2.1.1.64"/>
    </reaction>
</comment>
<gene>
    <name evidence="5 6" type="primary">ubiG</name>
    <name evidence="6" type="ORF">GQF03_13085</name>
</gene>
<comment type="pathway">
    <text evidence="5">Cofactor biosynthesis; ubiquinone biosynthesis.</text>
</comment>
<dbReference type="EC" id="2.1.1.222" evidence="5"/>
<name>A0A845MHV8_9PROT</name>
<dbReference type="OrthoDB" id="9801538at2"/>
<dbReference type="GO" id="GO:0102208">
    <property type="term" value="F:2-polyprenyl-6-hydroxyphenol methylase activity"/>
    <property type="evidence" value="ECO:0007669"/>
    <property type="project" value="UniProtKB-EC"/>
</dbReference>
<dbReference type="AlphaFoldDB" id="A0A845MHV8"/>
<keyword evidence="1 5" id="KW-0489">Methyltransferase</keyword>
<evidence type="ECO:0000313" key="7">
    <source>
        <dbReference type="Proteomes" id="UP000445696"/>
    </source>
</evidence>
<organism evidence="6 7">
    <name type="scientific">Sneathiella chungangensis</name>
    <dbReference type="NCBI Taxonomy" id="1418234"/>
    <lineage>
        <taxon>Bacteria</taxon>
        <taxon>Pseudomonadati</taxon>
        <taxon>Pseudomonadota</taxon>
        <taxon>Alphaproteobacteria</taxon>
        <taxon>Sneathiellales</taxon>
        <taxon>Sneathiellaceae</taxon>
        <taxon>Sneathiella</taxon>
    </lineage>
</organism>
<evidence type="ECO:0000256" key="3">
    <source>
        <dbReference type="ARBA" id="ARBA00022688"/>
    </source>
</evidence>
<dbReference type="Proteomes" id="UP000445696">
    <property type="component" value="Unassembled WGS sequence"/>
</dbReference>
<proteinExistence type="inferred from homology"/>
<dbReference type="GO" id="GO:0010420">
    <property type="term" value="F:polyprenyldihydroxybenzoate methyltransferase activity"/>
    <property type="evidence" value="ECO:0007669"/>
    <property type="project" value="InterPro"/>
</dbReference>
<comment type="similarity">
    <text evidence="5">Belongs to the methyltransferase superfamily. UbiG/COQ3 family.</text>
</comment>
<feature type="binding site" evidence="5">
    <location>
        <position position="42"/>
    </location>
    <ligand>
        <name>S-adenosyl-L-methionine</name>
        <dbReference type="ChEBI" id="CHEBI:59789"/>
    </ligand>
</feature>
<keyword evidence="3 5" id="KW-0831">Ubiquinone biosynthesis</keyword>
<accession>A0A845MHV8</accession>
<dbReference type="SUPFAM" id="SSF53335">
    <property type="entry name" value="S-adenosyl-L-methionine-dependent methyltransferases"/>
    <property type="match status" value="1"/>
</dbReference>
<comment type="caution">
    <text evidence="6">The sequence shown here is derived from an EMBL/GenBank/DDBJ whole genome shotgun (WGS) entry which is preliminary data.</text>
</comment>
<keyword evidence="7" id="KW-1185">Reference proteome</keyword>
<reference evidence="6 7" key="1">
    <citation type="journal article" date="2014" name="Int. J. Syst. Evol. Microbiol.">
        <title>Sneathiella chungangensis sp. nov., isolated from a marine sand, and emended description of the genus Sneathiella.</title>
        <authorList>
            <person name="Siamphan C."/>
            <person name="Kim H."/>
            <person name="Lee J.S."/>
            <person name="Kim W."/>
        </authorList>
    </citation>
    <scope>NUCLEOTIDE SEQUENCE [LARGE SCALE GENOMIC DNA]</scope>
    <source>
        <strain evidence="6 7">KCTC 32476</strain>
    </source>
</reference>
<feature type="binding site" evidence="5">
    <location>
        <position position="98"/>
    </location>
    <ligand>
        <name>S-adenosyl-L-methionine</name>
        <dbReference type="ChEBI" id="CHEBI:59789"/>
    </ligand>
</feature>
<protein>
    <recommendedName>
        <fullName evidence="5">Ubiquinone biosynthesis O-methyltransferase</fullName>
    </recommendedName>
    <alternativeName>
        <fullName evidence="5">2-polyprenyl-6-hydroxyphenol methylase</fullName>
        <ecNumber evidence="5">2.1.1.222</ecNumber>
    </alternativeName>
    <alternativeName>
        <fullName evidence="5">3-demethylubiquinone 3-O-methyltransferase</fullName>
        <ecNumber evidence="5">2.1.1.64</ecNumber>
    </alternativeName>
</protein>
<evidence type="ECO:0000256" key="5">
    <source>
        <dbReference type="HAMAP-Rule" id="MF_00472"/>
    </source>
</evidence>
<dbReference type="NCBIfam" id="TIGR01983">
    <property type="entry name" value="UbiG"/>
    <property type="match status" value="1"/>
</dbReference>